<dbReference type="Pfam" id="PF00512">
    <property type="entry name" value="HisKA"/>
    <property type="match status" value="1"/>
</dbReference>
<keyword evidence="6 10" id="KW-0418">Kinase</keyword>
<dbReference type="InterPro" id="IPR003661">
    <property type="entry name" value="HisK_dim/P_dom"/>
</dbReference>
<dbReference type="SMART" id="SM00387">
    <property type="entry name" value="HATPase_c"/>
    <property type="match status" value="1"/>
</dbReference>
<dbReference type="GO" id="GO:0004721">
    <property type="term" value="F:phosphoprotein phosphatase activity"/>
    <property type="evidence" value="ECO:0007669"/>
    <property type="project" value="TreeGrafter"/>
</dbReference>
<dbReference type="InterPro" id="IPR036890">
    <property type="entry name" value="HATPase_C_sf"/>
</dbReference>
<evidence type="ECO:0000256" key="3">
    <source>
        <dbReference type="ARBA" id="ARBA00012438"/>
    </source>
</evidence>
<dbReference type="Gene3D" id="1.10.287.130">
    <property type="match status" value="1"/>
</dbReference>
<organism evidence="10 11">
    <name type="scientific">Solibaculum mannosilyticum</name>
    <dbReference type="NCBI Taxonomy" id="2780922"/>
    <lineage>
        <taxon>Bacteria</taxon>
        <taxon>Bacillati</taxon>
        <taxon>Bacillota</taxon>
        <taxon>Clostridia</taxon>
        <taxon>Eubacteriales</taxon>
        <taxon>Oscillospiraceae</taxon>
        <taxon>Solibaculum</taxon>
    </lineage>
</organism>
<dbReference type="KEGG" id="sman:C12CBH8_13330"/>
<evidence type="ECO:0000259" key="9">
    <source>
        <dbReference type="PROSITE" id="PS50109"/>
    </source>
</evidence>
<gene>
    <name evidence="10" type="ORF">C12CBH8_13330</name>
</gene>
<name>A0A7I8D7T2_9FIRM</name>
<dbReference type="GO" id="GO:0000155">
    <property type="term" value="F:phosphorelay sensor kinase activity"/>
    <property type="evidence" value="ECO:0007669"/>
    <property type="project" value="InterPro"/>
</dbReference>
<feature type="domain" description="Histidine kinase" evidence="9">
    <location>
        <begin position="204"/>
        <end position="414"/>
    </location>
</feature>
<dbReference type="PANTHER" id="PTHR45453:SF1">
    <property type="entry name" value="PHOSPHATE REGULON SENSOR PROTEIN PHOR"/>
    <property type="match status" value="1"/>
</dbReference>
<comment type="catalytic activity">
    <reaction evidence="1">
        <text>ATP + protein L-histidine = ADP + protein N-phospho-L-histidine.</text>
        <dbReference type="EC" id="2.7.13.3"/>
    </reaction>
</comment>
<dbReference type="Gene3D" id="3.30.565.10">
    <property type="entry name" value="Histidine kinase-like ATPase, C-terminal domain"/>
    <property type="match status" value="1"/>
</dbReference>
<dbReference type="InterPro" id="IPR004358">
    <property type="entry name" value="Sig_transdc_His_kin-like_C"/>
</dbReference>
<dbReference type="InterPro" id="IPR036097">
    <property type="entry name" value="HisK_dim/P_sf"/>
</dbReference>
<reference evidence="11" key="1">
    <citation type="submission" date="2020-07" db="EMBL/GenBank/DDBJ databases">
        <title>Complete genome sequencing of Clostridia bacterium strain 12CBH8.</title>
        <authorList>
            <person name="Sakamoto M."/>
            <person name="Murakami T."/>
            <person name="Mori H."/>
        </authorList>
    </citation>
    <scope>NUCLEOTIDE SEQUENCE [LARGE SCALE GENOMIC DNA]</scope>
    <source>
        <strain evidence="11">12CBH8</strain>
    </source>
</reference>
<keyword evidence="4" id="KW-0597">Phosphoprotein</keyword>
<keyword evidence="8" id="KW-0472">Membrane</keyword>
<accession>A0A7I8D7T2</accession>
<keyword evidence="11" id="KW-1185">Reference proteome</keyword>
<dbReference type="AlphaFoldDB" id="A0A7I8D7T2"/>
<evidence type="ECO:0000313" key="10">
    <source>
        <dbReference type="EMBL" id="BCI60694.1"/>
    </source>
</evidence>
<evidence type="ECO:0000313" key="11">
    <source>
        <dbReference type="Proteomes" id="UP000593890"/>
    </source>
</evidence>
<keyword evidence="5" id="KW-0808">Transferase</keyword>
<evidence type="ECO:0000256" key="4">
    <source>
        <dbReference type="ARBA" id="ARBA00022553"/>
    </source>
</evidence>
<proteinExistence type="predicted"/>
<evidence type="ECO:0000256" key="6">
    <source>
        <dbReference type="ARBA" id="ARBA00022777"/>
    </source>
</evidence>
<dbReference type="GO" id="GO:0005886">
    <property type="term" value="C:plasma membrane"/>
    <property type="evidence" value="ECO:0007669"/>
    <property type="project" value="TreeGrafter"/>
</dbReference>
<evidence type="ECO:0000256" key="5">
    <source>
        <dbReference type="ARBA" id="ARBA00022679"/>
    </source>
</evidence>
<dbReference type="PROSITE" id="PS50109">
    <property type="entry name" value="HIS_KIN"/>
    <property type="match status" value="1"/>
</dbReference>
<dbReference type="EMBL" id="AP023321">
    <property type="protein sequence ID" value="BCI60694.1"/>
    <property type="molecule type" value="Genomic_DNA"/>
</dbReference>
<dbReference type="SMART" id="SM00388">
    <property type="entry name" value="HisKA"/>
    <property type="match status" value="1"/>
</dbReference>
<dbReference type="InterPro" id="IPR003594">
    <property type="entry name" value="HATPase_dom"/>
</dbReference>
<dbReference type="CDD" id="cd00082">
    <property type="entry name" value="HisKA"/>
    <property type="match status" value="1"/>
</dbReference>
<comment type="subcellular location">
    <subcellularLocation>
        <location evidence="2">Membrane</location>
    </subcellularLocation>
</comment>
<dbReference type="PANTHER" id="PTHR45453">
    <property type="entry name" value="PHOSPHATE REGULON SENSOR PROTEIN PHOR"/>
    <property type="match status" value="1"/>
</dbReference>
<dbReference type="InterPro" id="IPR005467">
    <property type="entry name" value="His_kinase_dom"/>
</dbReference>
<dbReference type="RefSeq" id="WP_215532842.1">
    <property type="nucleotide sequence ID" value="NZ_AP023321.1"/>
</dbReference>
<protein>
    <recommendedName>
        <fullName evidence="3">histidine kinase</fullName>
        <ecNumber evidence="3">2.7.13.3</ecNumber>
    </recommendedName>
</protein>
<dbReference type="InterPro" id="IPR050351">
    <property type="entry name" value="BphY/WalK/GraS-like"/>
</dbReference>
<evidence type="ECO:0000256" key="2">
    <source>
        <dbReference type="ARBA" id="ARBA00004370"/>
    </source>
</evidence>
<keyword evidence="7" id="KW-0902">Two-component regulatory system</keyword>
<dbReference type="Proteomes" id="UP000593890">
    <property type="component" value="Chromosome"/>
</dbReference>
<dbReference type="SUPFAM" id="SSF47384">
    <property type="entry name" value="Homodimeric domain of signal transducing histidine kinase"/>
    <property type="match status" value="1"/>
</dbReference>
<evidence type="ECO:0000256" key="8">
    <source>
        <dbReference type="SAM" id="Phobius"/>
    </source>
</evidence>
<evidence type="ECO:0000256" key="7">
    <source>
        <dbReference type="ARBA" id="ARBA00023012"/>
    </source>
</evidence>
<keyword evidence="8" id="KW-1133">Transmembrane helix</keyword>
<dbReference type="Pfam" id="PF02518">
    <property type="entry name" value="HATPase_c"/>
    <property type="match status" value="1"/>
</dbReference>
<feature type="transmembrane region" description="Helical" evidence="8">
    <location>
        <begin position="158"/>
        <end position="183"/>
    </location>
</feature>
<dbReference type="SUPFAM" id="SSF55874">
    <property type="entry name" value="ATPase domain of HSP90 chaperone/DNA topoisomerase II/histidine kinase"/>
    <property type="match status" value="1"/>
</dbReference>
<feature type="transmembrane region" description="Helical" evidence="8">
    <location>
        <begin position="9"/>
        <end position="31"/>
    </location>
</feature>
<dbReference type="GO" id="GO:0016036">
    <property type="term" value="P:cellular response to phosphate starvation"/>
    <property type="evidence" value="ECO:0007669"/>
    <property type="project" value="TreeGrafter"/>
</dbReference>
<keyword evidence="8" id="KW-0812">Transmembrane</keyword>
<dbReference type="EC" id="2.7.13.3" evidence="3"/>
<dbReference type="PRINTS" id="PR00344">
    <property type="entry name" value="BCTRLSENSOR"/>
</dbReference>
<sequence>MIKTLQRKFVVTAMIAITVLLLFLIGVINVLNYMQVHEQSSHTLSLLTSNDGMFPKPNSDRPMEPPKSFLTPPFDEDTALSTRYFIVRTDPQNQIRFVDVEHIASVTEDDAAEYASTALSAGQEEGKVDHFQYRIISSQAGPGKTLVFLDCSDQFYSIFRVLTISALAALLCWALMLLLVLLLSKKAIRPVAVSLEKQKQFVTNAGHEIKTPLAIIMSNTDAMELHQGPTKWSHNIRTQTARLNGLMQNLLLLAKMDEASVKLTFADFNLSLLVQETISPYMEPAAMRSITLESIVSPDICIHSNRDHMAQLISILMDNAVKYTDAGGHIVVFLKNADKRVTLRIKNTCDHLPDISPDRLFDRFYRGDAARTQKNGGYGIGLSMAKAIVEALGGSISAKYEEDNIIAFTVKLGG</sequence>
<evidence type="ECO:0000256" key="1">
    <source>
        <dbReference type="ARBA" id="ARBA00000085"/>
    </source>
</evidence>